<gene>
    <name evidence="3" type="ORF">T310_7195</name>
</gene>
<feature type="compositionally biased region" description="Acidic residues" evidence="2">
    <location>
        <begin position="763"/>
        <end position="772"/>
    </location>
</feature>
<dbReference type="OrthoDB" id="3532430at2759"/>
<dbReference type="Proteomes" id="UP000053958">
    <property type="component" value="Unassembled WGS sequence"/>
</dbReference>
<feature type="compositionally biased region" description="Acidic residues" evidence="2">
    <location>
        <begin position="103"/>
        <end position="112"/>
    </location>
</feature>
<dbReference type="EMBL" id="LASV01000411">
    <property type="protein sequence ID" value="KKA18842.1"/>
    <property type="molecule type" value="Genomic_DNA"/>
</dbReference>
<dbReference type="GO" id="GO:0007094">
    <property type="term" value="P:mitotic spindle assembly checkpoint signaling"/>
    <property type="evidence" value="ECO:0007669"/>
    <property type="project" value="InterPro"/>
</dbReference>
<comment type="caution">
    <text evidence="3">The sequence shown here is derived from an EMBL/GenBank/DDBJ whole genome shotgun (WGS) entry which is preliminary data.</text>
</comment>
<dbReference type="RefSeq" id="XP_013325454.1">
    <property type="nucleotide sequence ID" value="XM_013470000.1"/>
</dbReference>
<evidence type="ECO:0000313" key="4">
    <source>
        <dbReference type="Proteomes" id="UP000053958"/>
    </source>
</evidence>
<sequence>MVSGSENASATTRRKRSHSSSSRRERDRQLSNRRAIKTWLNTRKNAQIAVENPAVPEPCATTPQKPRKKVRFSDPGPQLKNSMAGTDSTGLTPALLRTSFDESNPDPEDPEEPEMRTPSRRSRRQSAPLPETNNILDPAFPIERNPAPARVYQFTPLRQILDQRTQRRIRRVGLSDEVNKIEREKRAAVKREQAREAELAALKRELEAVKAAKEGDTLIADGETTPSVFYKIGKLEAELRRLREEASTSADQQKTGDGIGEGDTIMIEDSTIADDMVTVSSSPILRAQDQSEQLPSTYVSLSNDEQPVTIDASIQVSMPDQSHEAEMRSLALDLEAARREKLNLFNEWQAQISHTSHASPHSSRASSPPPDFMSQIVPTLKAALTRASDACHALETVRNELSSMGFSGSNLDETIAGMRQSFRSARLELERALPGETANASLNNGHATLRALVERVKHLVQDLQDERKRHSSLMSQEKALRSQFDTCLLRYEAASKKIQQLEETIDTSAGDMLHTRMRMQQLESELKEKDIGIDRLNAALDKYHNEVKSLEEIVSKLEAENASLKSSYEQQISDLESKVAAEEDSRHAAESLASEREKSIAELQEFVQQNRIRVCDLIAKVECLEKERKEVVESMEQKAAQEVGSLNVRLSELTTALETAKMEIDKLRRKNSGLEDRIYLETEARERLIRNILDAINAESRSAKVRTANWKLRSDELESEPHLPGSEPMTPVRASTNKFANVQIGRGKNRRKRLDSGIGILTEESDINEDNNGDGCHVEPSSDFDLDGPVPNSDAVAADAE</sequence>
<protein>
    <submittedName>
        <fullName evidence="3">Uncharacterized protein</fullName>
    </submittedName>
</protein>
<reference evidence="3 4" key="1">
    <citation type="submission" date="2015-04" db="EMBL/GenBank/DDBJ databases">
        <authorList>
            <person name="Heijne W.H."/>
            <person name="Fedorova N.D."/>
            <person name="Nierman W.C."/>
            <person name="Vollebregt A.W."/>
            <person name="Zhao Z."/>
            <person name="Wu L."/>
            <person name="Kumar M."/>
            <person name="Stam H."/>
            <person name="van den Berg M.A."/>
            <person name="Pel H.J."/>
        </authorList>
    </citation>
    <scope>NUCLEOTIDE SEQUENCE [LARGE SCALE GENOMIC DNA]</scope>
    <source>
        <strain evidence="3 4">CBS 393.64</strain>
    </source>
</reference>
<feature type="compositionally biased region" description="Polar residues" evidence="2">
    <location>
        <begin position="79"/>
        <end position="91"/>
    </location>
</feature>
<organism evidence="3 4">
    <name type="scientific">Rasamsonia emersonii (strain ATCC 16479 / CBS 393.64 / IMI 116815)</name>
    <dbReference type="NCBI Taxonomy" id="1408163"/>
    <lineage>
        <taxon>Eukaryota</taxon>
        <taxon>Fungi</taxon>
        <taxon>Dikarya</taxon>
        <taxon>Ascomycota</taxon>
        <taxon>Pezizomycotina</taxon>
        <taxon>Eurotiomycetes</taxon>
        <taxon>Eurotiomycetidae</taxon>
        <taxon>Eurotiales</taxon>
        <taxon>Trichocomaceae</taxon>
        <taxon>Rasamsonia</taxon>
    </lineage>
</organism>
<feature type="region of interest" description="Disordered" evidence="2">
    <location>
        <begin position="243"/>
        <end position="263"/>
    </location>
</feature>
<dbReference type="GeneID" id="25319471"/>
<feature type="coiled-coil region" evidence="1">
    <location>
        <begin position="446"/>
        <end position="585"/>
    </location>
</feature>
<evidence type="ECO:0000313" key="3">
    <source>
        <dbReference type="EMBL" id="KKA18842.1"/>
    </source>
</evidence>
<evidence type="ECO:0000256" key="1">
    <source>
        <dbReference type="SAM" id="Coils"/>
    </source>
</evidence>
<dbReference type="Gene3D" id="1.10.287.1490">
    <property type="match status" value="1"/>
</dbReference>
<feature type="region of interest" description="Disordered" evidence="2">
    <location>
        <begin position="1"/>
        <end position="141"/>
    </location>
</feature>
<name>A0A0F4YKL9_RASE3</name>
<feature type="coiled-coil region" evidence="1">
    <location>
        <begin position="621"/>
        <end position="677"/>
    </location>
</feature>
<dbReference type="STRING" id="1408163.A0A0F4YKL9"/>
<proteinExistence type="predicted"/>
<feature type="region of interest" description="Disordered" evidence="2">
    <location>
        <begin position="714"/>
        <end position="801"/>
    </location>
</feature>
<keyword evidence="4" id="KW-1185">Reference proteome</keyword>
<accession>A0A0F4YKL9</accession>
<dbReference type="AlphaFoldDB" id="A0A0F4YKL9"/>
<evidence type="ECO:0000256" key="2">
    <source>
        <dbReference type="SAM" id="MobiDB-lite"/>
    </source>
</evidence>
<feature type="coiled-coil region" evidence="1">
    <location>
        <begin position="320"/>
        <end position="347"/>
    </location>
</feature>
<keyword evidence="1" id="KW-0175">Coiled coil</keyword>